<reference evidence="1 2" key="1">
    <citation type="submission" date="2017-02" db="EMBL/GenBank/DDBJ databases">
        <title>Paraburkholderia sophoroidis sp. nov. and Paraburkholderia steynii sp. nov. rhizobial symbionts of the fynbos legume Hypocalyptus sophoroides.</title>
        <authorList>
            <person name="Steenkamp E.T."/>
            <person name="Beukes C.W."/>
            <person name="Van Zyl E."/>
            <person name="Avontuur J."/>
            <person name="Chan W.Y."/>
            <person name="Hassen A."/>
            <person name="Palmer M."/>
            <person name="Mthombeni L."/>
            <person name="Phalane F."/>
            <person name="Sereme K."/>
            <person name="Venter S.N."/>
        </authorList>
    </citation>
    <scope>NUCLEOTIDE SEQUENCE [LARGE SCALE GENOMIC DNA]</scope>
    <source>
        <strain evidence="1 2">HC1.1ba</strain>
    </source>
</reference>
<proteinExistence type="predicted"/>
<organism evidence="1 2">
    <name type="scientific">Paraburkholderia steynii</name>
    <dbReference type="NCBI Taxonomy" id="1245441"/>
    <lineage>
        <taxon>Bacteria</taxon>
        <taxon>Pseudomonadati</taxon>
        <taxon>Pseudomonadota</taxon>
        <taxon>Betaproteobacteria</taxon>
        <taxon>Burkholderiales</taxon>
        <taxon>Burkholderiaceae</taxon>
        <taxon>Paraburkholderia</taxon>
    </lineage>
</organism>
<evidence type="ECO:0000313" key="2">
    <source>
        <dbReference type="Proteomes" id="UP000294200"/>
    </source>
</evidence>
<protein>
    <submittedName>
        <fullName evidence="1">Uncharacterized protein</fullName>
    </submittedName>
</protein>
<comment type="caution">
    <text evidence="1">The sequence shown here is derived from an EMBL/GenBank/DDBJ whole genome shotgun (WGS) entry which is preliminary data.</text>
</comment>
<evidence type="ECO:0000313" key="1">
    <source>
        <dbReference type="EMBL" id="TCG09372.1"/>
    </source>
</evidence>
<sequence length="60" mass="6343">MVQNYALVASGVVANTIIWDGDTENWQPPDGQVVVLIPSDAGPVSIGWKCDGSAFTLPEL</sequence>
<name>A0A4R0XJ54_9BURK</name>
<gene>
    <name evidence="1" type="ORF">BZM27_06115</name>
</gene>
<keyword evidence="2" id="KW-1185">Reference proteome</keyword>
<dbReference type="AlphaFoldDB" id="A0A4R0XJ54"/>
<dbReference type="EMBL" id="MWML01000013">
    <property type="protein sequence ID" value="TCG09372.1"/>
    <property type="molecule type" value="Genomic_DNA"/>
</dbReference>
<dbReference type="Proteomes" id="UP000294200">
    <property type="component" value="Unassembled WGS sequence"/>
</dbReference>
<accession>A0A4R0XJ54</accession>